<proteinExistence type="predicted"/>
<comment type="caution">
    <text evidence="1">The sequence shown here is derived from an EMBL/GenBank/DDBJ whole genome shotgun (WGS) entry which is preliminary data.</text>
</comment>
<protein>
    <submittedName>
        <fullName evidence="1">Uncharacterized protein</fullName>
    </submittedName>
</protein>
<keyword evidence="2" id="KW-1185">Reference proteome</keyword>
<dbReference type="EMBL" id="CAKOGL010000008">
    <property type="protein sequence ID" value="CAH2089604.1"/>
    <property type="molecule type" value="Genomic_DNA"/>
</dbReference>
<evidence type="ECO:0000313" key="2">
    <source>
        <dbReference type="Proteomes" id="UP001153954"/>
    </source>
</evidence>
<dbReference type="AlphaFoldDB" id="A0AAU9TVY0"/>
<evidence type="ECO:0000313" key="1">
    <source>
        <dbReference type="EMBL" id="CAH2089604.1"/>
    </source>
</evidence>
<dbReference type="Proteomes" id="UP001153954">
    <property type="component" value="Unassembled WGS sequence"/>
</dbReference>
<accession>A0AAU9TVY0</accession>
<name>A0AAU9TVY0_EUPED</name>
<sequence length="181" mass="19692">MFSTILSYQLVIFLCLIGISSIIESVVLDPALYLAPSPPMTTSTDNDAEKLWSEPINLLLTNKDNLSPFFEISSTTSVKPESLEVAETFWPSYRSSSLKGIYVPLSIHLSGTYGGGSSGPSVYSSSYIDMADAYDNLGKAFRASTNYRPLGGHTSLRIFGSNNRPSWSGWGNGKWGHYGKG</sequence>
<reference evidence="1" key="1">
    <citation type="submission" date="2022-03" db="EMBL/GenBank/DDBJ databases">
        <authorList>
            <person name="Tunstrom K."/>
        </authorList>
    </citation>
    <scope>NUCLEOTIDE SEQUENCE</scope>
</reference>
<gene>
    <name evidence="1" type="ORF">EEDITHA_LOCUS5642</name>
</gene>
<organism evidence="1 2">
    <name type="scientific">Euphydryas editha</name>
    <name type="common">Edith's checkerspot</name>
    <dbReference type="NCBI Taxonomy" id="104508"/>
    <lineage>
        <taxon>Eukaryota</taxon>
        <taxon>Metazoa</taxon>
        <taxon>Ecdysozoa</taxon>
        <taxon>Arthropoda</taxon>
        <taxon>Hexapoda</taxon>
        <taxon>Insecta</taxon>
        <taxon>Pterygota</taxon>
        <taxon>Neoptera</taxon>
        <taxon>Endopterygota</taxon>
        <taxon>Lepidoptera</taxon>
        <taxon>Glossata</taxon>
        <taxon>Ditrysia</taxon>
        <taxon>Papilionoidea</taxon>
        <taxon>Nymphalidae</taxon>
        <taxon>Nymphalinae</taxon>
        <taxon>Euphydryas</taxon>
    </lineage>
</organism>